<organism evidence="2 3">
    <name type="scientific">Streptomyces filipinensis</name>
    <dbReference type="NCBI Taxonomy" id="66887"/>
    <lineage>
        <taxon>Bacteria</taxon>
        <taxon>Bacillati</taxon>
        <taxon>Actinomycetota</taxon>
        <taxon>Actinomycetes</taxon>
        <taxon>Kitasatosporales</taxon>
        <taxon>Streptomycetaceae</taxon>
        <taxon>Streptomyces</taxon>
    </lineage>
</organism>
<protein>
    <submittedName>
        <fullName evidence="2">Uncharacterized protein</fullName>
    </submittedName>
</protein>
<evidence type="ECO:0000313" key="2">
    <source>
        <dbReference type="EMBL" id="GGV09553.1"/>
    </source>
</evidence>
<reference evidence="2" key="2">
    <citation type="submission" date="2020-09" db="EMBL/GenBank/DDBJ databases">
        <authorList>
            <person name="Sun Q."/>
            <person name="Ohkuma M."/>
        </authorList>
    </citation>
    <scope>NUCLEOTIDE SEQUENCE</scope>
    <source>
        <strain evidence="2">JCM 4369</strain>
    </source>
</reference>
<keyword evidence="3" id="KW-1185">Reference proteome</keyword>
<gene>
    <name evidence="2" type="ORF">GCM10010260_54920</name>
</gene>
<feature type="region of interest" description="Disordered" evidence="1">
    <location>
        <begin position="55"/>
        <end position="87"/>
    </location>
</feature>
<reference evidence="2" key="1">
    <citation type="journal article" date="2014" name="Int. J. Syst. Evol. Microbiol.">
        <title>Complete genome sequence of Corynebacterium casei LMG S-19264T (=DSM 44701T), isolated from a smear-ripened cheese.</title>
        <authorList>
            <consortium name="US DOE Joint Genome Institute (JGI-PGF)"/>
            <person name="Walter F."/>
            <person name="Albersmeier A."/>
            <person name="Kalinowski J."/>
            <person name="Ruckert C."/>
        </authorList>
    </citation>
    <scope>NUCLEOTIDE SEQUENCE</scope>
    <source>
        <strain evidence="2">JCM 4369</strain>
    </source>
</reference>
<proteinExistence type="predicted"/>
<name>A0A918IF17_9ACTN</name>
<dbReference type="EMBL" id="BMTD01000013">
    <property type="protein sequence ID" value="GGV09553.1"/>
    <property type="molecule type" value="Genomic_DNA"/>
</dbReference>
<evidence type="ECO:0000313" key="3">
    <source>
        <dbReference type="Proteomes" id="UP000618795"/>
    </source>
</evidence>
<accession>A0A918IF17</accession>
<sequence length="102" mass="10845">MPDAVADGGVQDRRVPADDLVVLGVTGGDQHQSRHIGKVEARGVVEVETPRPLVRGAAAARRDDAAGAQRRKSGRAEVPVRSGHQDHVNRRLPSVVLIGNYA</sequence>
<dbReference type="AlphaFoldDB" id="A0A918IF17"/>
<dbReference type="Proteomes" id="UP000618795">
    <property type="component" value="Unassembled WGS sequence"/>
</dbReference>
<comment type="caution">
    <text evidence="2">The sequence shown here is derived from an EMBL/GenBank/DDBJ whole genome shotgun (WGS) entry which is preliminary data.</text>
</comment>
<evidence type="ECO:0000256" key="1">
    <source>
        <dbReference type="SAM" id="MobiDB-lite"/>
    </source>
</evidence>